<dbReference type="EMBL" id="QPJT01000016">
    <property type="protein sequence ID" value="RCX13792.1"/>
    <property type="molecule type" value="Genomic_DNA"/>
</dbReference>
<dbReference type="PROSITE" id="PS00409">
    <property type="entry name" value="PROKAR_NTER_METHYL"/>
    <property type="match status" value="1"/>
</dbReference>
<dbReference type="Gene3D" id="2.60.40.2340">
    <property type="match status" value="1"/>
</dbReference>
<keyword evidence="1" id="KW-0472">Membrane</keyword>
<name>A0A369AWN9_9FIRM</name>
<evidence type="ECO:0000313" key="3">
    <source>
        <dbReference type="Proteomes" id="UP000253034"/>
    </source>
</evidence>
<dbReference type="NCBIfam" id="TIGR02532">
    <property type="entry name" value="IV_pilin_GFxxxE"/>
    <property type="match status" value="1"/>
</dbReference>
<dbReference type="Pfam" id="PF07963">
    <property type="entry name" value="N_methyl"/>
    <property type="match status" value="1"/>
</dbReference>
<dbReference type="Proteomes" id="UP000253034">
    <property type="component" value="Unassembled WGS sequence"/>
</dbReference>
<reference evidence="2 3" key="1">
    <citation type="submission" date="2018-07" db="EMBL/GenBank/DDBJ databases">
        <title>Genomic Encyclopedia of Type Strains, Phase IV (KMG-IV): sequencing the most valuable type-strain genomes for metagenomic binning, comparative biology and taxonomic classification.</title>
        <authorList>
            <person name="Goeker M."/>
        </authorList>
    </citation>
    <scope>NUCLEOTIDE SEQUENCE [LARGE SCALE GENOMIC DNA]</scope>
    <source>
        <strain evidence="2 3">DSM 27016</strain>
    </source>
</reference>
<dbReference type="AlphaFoldDB" id="A0A369AWN9"/>
<dbReference type="InterPro" id="IPR045584">
    <property type="entry name" value="Pilin-like"/>
</dbReference>
<evidence type="ECO:0000313" key="2">
    <source>
        <dbReference type="EMBL" id="RCX13792.1"/>
    </source>
</evidence>
<dbReference type="RefSeq" id="WP_114298431.1">
    <property type="nucleotide sequence ID" value="NZ_QPJT01000016.1"/>
</dbReference>
<keyword evidence="3" id="KW-1185">Reference proteome</keyword>
<keyword evidence="1" id="KW-0812">Transmembrane</keyword>
<organism evidence="2 3">
    <name type="scientific">Anaerobacterium chartisolvens</name>
    <dbReference type="NCBI Taxonomy" id="1297424"/>
    <lineage>
        <taxon>Bacteria</taxon>
        <taxon>Bacillati</taxon>
        <taxon>Bacillota</taxon>
        <taxon>Clostridia</taxon>
        <taxon>Eubacteriales</taxon>
        <taxon>Oscillospiraceae</taxon>
        <taxon>Anaerobacterium</taxon>
    </lineage>
</organism>
<feature type="transmembrane region" description="Helical" evidence="1">
    <location>
        <begin position="7"/>
        <end position="31"/>
    </location>
</feature>
<accession>A0A369AWN9</accession>
<gene>
    <name evidence="2" type="ORF">DFR58_11621</name>
</gene>
<evidence type="ECO:0000256" key="1">
    <source>
        <dbReference type="SAM" id="Phobius"/>
    </source>
</evidence>
<sequence length="280" mass="30221">MLRSNKGVSLVELMVVLVLMGLVLALGFGIYSQSAGTYNAGSKQSNVQQDVTVFSEFITSNLRSAVSVKVLASEPASYNYEREYIIIRSDAVVHRLQNGNEVNVLGGVNDRIDFGGSGFYPDEDGDGSNTNTLNFDIKGLIGKQSYNIKASVICLNIDSIEATDIREDAPGKVIEFQRVSDETHFSMYMFEKDKNPFLASTAVGKIDSSKALGEISISVPSETDTTGLIATFALSPGAEARVGGKVQKSGVTPNSFSSGQLIYNVVSQNTDIKIYRVTLR</sequence>
<dbReference type="SUPFAM" id="SSF54523">
    <property type="entry name" value="Pili subunits"/>
    <property type="match status" value="1"/>
</dbReference>
<dbReference type="InterPro" id="IPR012902">
    <property type="entry name" value="N_methyl_site"/>
</dbReference>
<comment type="caution">
    <text evidence="2">The sequence shown here is derived from an EMBL/GenBank/DDBJ whole genome shotgun (WGS) entry which is preliminary data.</text>
</comment>
<keyword evidence="1" id="KW-1133">Transmembrane helix</keyword>
<proteinExistence type="predicted"/>
<protein>
    <submittedName>
        <fullName evidence="2">Prepilin-type N-terminal cleavage/methylation domain-containing protein</fullName>
    </submittedName>
</protein>